<dbReference type="NCBIfam" id="TIGR03510">
    <property type="entry name" value="XapX"/>
    <property type="match status" value="1"/>
</dbReference>
<dbReference type="EMBL" id="BAAABL010000034">
    <property type="protein sequence ID" value="GAA0296041.1"/>
    <property type="molecule type" value="Genomic_DNA"/>
</dbReference>
<feature type="transmembrane region" description="Helical" evidence="1">
    <location>
        <begin position="42"/>
        <end position="64"/>
    </location>
</feature>
<gene>
    <name evidence="2" type="ORF">GCM10009066_08180</name>
</gene>
<name>A0AAV3S4P2_9EURY</name>
<keyword evidence="1" id="KW-0812">Transmembrane</keyword>
<reference evidence="2 3" key="1">
    <citation type="journal article" date="2019" name="Int. J. Syst. Evol. Microbiol.">
        <title>The Global Catalogue of Microorganisms (GCM) 10K type strain sequencing project: providing services to taxonomists for standard genome sequencing and annotation.</title>
        <authorList>
            <consortium name="The Broad Institute Genomics Platform"/>
            <consortium name="The Broad Institute Genome Sequencing Center for Infectious Disease"/>
            <person name="Wu L."/>
            <person name="Ma J."/>
        </authorList>
    </citation>
    <scope>NUCLEOTIDE SEQUENCE [LARGE SCALE GENOMIC DNA]</scope>
    <source>
        <strain evidence="2 3">JCM 16330</strain>
    </source>
</reference>
<comment type="caution">
    <text evidence="2">The sequence shown here is derived from an EMBL/GenBank/DDBJ whole genome shotgun (WGS) entry which is preliminary data.</text>
</comment>
<keyword evidence="3" id="KW-1185">Reference proteome</keyword>
<keyword evidence="1" id="KW-1133">Transmembrane helix</keyword>
<dbReference type="Proteomes" id="UP001500837">
    <property type="component" value="Unassembled WGS sequence"/>
</dbReference>
<organism evidence="2 3">
    <name type="scientific">Halarchaeum salinum</name>
    <dbReference type="NCBI Taxonomy" id="489912"/>
    <lineage>
        <taxon>Archaea</taxon>
        <taxon>Methanobacteriati</taxon>
        <taxon>Methanobacteriota</taxon>
        <taxon>Stenosarchaea group</taxon>
        <taxon>Halobacteria</taxon>
        <taxon>Halobacteriales</taxon>
        <taxon>Halobacteriaceae</taxon>
    </lineage>
</organism>
<protein>
    <recommendedName>
        <fullName evidence="4">XapX domain-containing protein</fullName>
    </recommendedName>
</protein>
<proteinExistence type="predicted"/>
<sequence>MKLALRASTLSAPSPLHCSASRPDRVPFFGVLFTALPVPSRMNTTLVVAALLVGVVTGLVFAGFRVPLPAPPSLPGIVGIVGIYIGYRIVEATGIGFDLLGWLGLG</sequence>
<evidence type="ECO:0008006" key="4">
    <source>
        <dbReference type="Google" id="ProtNLM"/>
    </source>
</evidence>
<keyword evidence="1" id="KW-0472">Membrane</keyword>
<dbReference type="AlphaFoldDB" id="A0AAV3S4P2"/>
<accession>A0AAV3S4P2</accession>
<dbReference type="InterPro" id="IPR020017">
    <property type="entry name" value="XapX_domain"/>
</dbReference>
<evidence type="ECO:0000256" key="1">
    <source>
        <dbReference type="SAM" id="Phobius"/>
    </source>
</evidence>
<evidence type="ECO:0000313" key="3">
    <source>
        <dbReference type="Proteomes" id="UP001500837"/>
    </source>
</evidence>
<evidence type="ECO:0000313" key="2">
    <source>
        <dbReference type="EMBL" id="GAA0296041.1"/>
    </source>
</evidence>